<dbReference type="RefSeq" id="WP_168441667.1">
    <property type="nucleotide sequence ID" value="NZ_JAAXPJ010000004.1"/>
</dbReference>
<dbReference type="InterPro" id="IPR005097">
    <property type="entry name" value="Sacchrp_dh_NADP-bd"/>
</dbReference>
<reference evidence="3 4" key="1">
    <citation type="submission" date="2020-04" db="EMBL/GenBank/DDBJ databases">
        <title>MicrobeNet Type strains.</title>
        <authorList>
            <person name="Nicholson A.C."/>
        </authorList>
    </citation>
    <scope>NUCLEOTIDE SEQUENCE [LARGE SCALE GENOMIC DNA]</scope>
    <source>
        <strain evidence="3 4">ATCC 700731</strain>
    </source>
</reference>
<evidence type="ECO:0000259" key="2">
    <source>
        <dbReference type="Pfam" id="PF03435"/>
    </source>
</evidence>
<dbReference type="Gene3D" id="3.40.50.720">
    <property type="entry name" value="NAD(P)-binding Rossmann-like Domain"/>
    <property type="match status" value="1"/>
</dbReference>
<dbReference type="EMBL" id="JAAXPJ010000004">
    <property type="protein sequence ID" value="NKZ11686.1"/>
    <property type="molecule type" value="Genomic_DNA"/>
</dbReference>
<dbReference type="AlphaFoldDB" id="A0A7X6MPG7"/>
<evidence type="ECO:0000313" key="4">
    <source>
        <dbReference type="Proteomes" id="UP000518188"/>
    </source>
</evidence>
<dbReference type="Pfam" id="PF03435">
    <property type="entry name" value="Sacchrp_dh_NADP"/>
    <property type="match status" value="1"/>
</dbReference>
<comment type="caution">
    <text evidence="3">The sequence shown here is derived from an EMBL/GenBank/DDBJ whole genome shotgun (WGS) entry which is preliminary data.</text>
</comment>
<accession>A0A7X6MPG7</accession>
<dbReference type="PANTHER" id="PTHR43796">
    <property type="entry name" value="CARBOXYNORSPERMIDINE SYNTHASE"/>
    <property type="match status" value="1"/>
</dbReference>
<feature type="domain" description="Saccharopine dehydrogenase NADP binding" evidence="2">
    <location>
        <begin position="4"/>
        <end position="129"/>
    </location>
</feature>
<evidence type="ECO:0000256" key="1">
    <source>
        <dbReference type="ARBA" id="ARBA00010591"/>
    </source>
</evidence>
<name>A0A7X6MPG7_9MYCO</name>
<organism evidence="3 4">
    <name type="scientific">Mycolicibacterium septicum DSM 44393</name>
    <dbReference type="NCBI Taxonomy" id="1341646"/>
    <lineage>
        <taxon>Bacteria</taxon>
        <taxon>Bacillati</taxon>
        <taxon>Actinomycetota</taxon>
        <taxon>Actinomycetes</taxon>
        <taxon>Mycobacteriales</taxon>
        <taxon>Mycobacteriaceae</taxon>
        <taxon>Mycolicibacterium</taxon>
    </lineage>
</organism>
<dbReference type="InterPro" id="IPR036291">
    <property type="entry name" value="NAD(P)-bd_dom_sf"/>
</dbReference>
<dbReference type="Gene3D" id="3.30.360.10">
    <property type="entry name" value="Dihydrodipicolinate Reductase, domain 2"/>
    <property type="match status" value="1"/>
</dbReference>
<dbReference type="SUPFAM" id="SSF51735">
    <property type="entry name" value="NAD(P)-binding Rossmann-fold domains"/>
    <property type="match status" value="1"/>
</dbReference>
<sequence length="403" mass="41948">MRVLALGGAGAMGAVAVRTAAYRGGVECIVIADRDLVAAERLARELADAAVPVSTRRVDVTDGAGLLDALGEADLVLNTVGPYYRFGLTVLRAAIDTGTHYVDICDDWEPTEQMLELDAPARAAGVTAVIGMGASPGVSNLLAAAAASPLDSVRDVYTAWPVDVTAGGEAAGRDQLIGPDGSPTAAAVHWMQQSSGTITGVRAGSLTEQRPLRPVTLELPGGRRGTAYTVGHPEPVTLQRTLKPTGESANLMVISPSALAYLDVLRRGIDGGRLTNETAARRIAKPDLPGIIRSLPRALTNKGPGTLPPFFAAAFGDRRGRDTAVLAHLNPAAGIDALLTDMARATGIPLALGMSQIADGTARRAGVHPPDAVIDSDRFFADLDRELGRTGSPPLIVVDHEYR</sequence>
<evidence type="ECO:0000313" key="3">
    <source>
        <dbReference type="EMBL" id="NKZ11686.1"/>
    </source>
</evidence>
<gene>
    <name evidence="3" type="ORF">HGA11_11905</name>
</gene>
<dbReference type="PANTHER" id="PTHR43796:SF2">
    <property type="entry name" value="CARBOXYNORSPERMIDINE SYNTHASE"/>
    <property type="match status" value="1"/>
</dbReference>
<protein>
    <submittedName>
        <fullName evidence="3">Saccharopine dehydrogenase</fullName>
    </submittedName>
</protein>
<comment type="similarity">
    <text evidence="1">Belongs to the saccharopine dehydrogenase family. Enoyl reductase subfamily.</text>
</comment>
<proteinExistence type="inferred from homology"/>
<dbReference type="Proteomes" id="UP000518188">
    <property type="component" value="Unassembled WGS sequence"/>
</dbReference>